<keyword evidence="1" id="KW-0812">Transmembrane</keyword>
<dbReference type="EMBL" id="AP026866">
    <property type="protein sequence ID" value="BDS06675.1"/>
    <property type="molecule type" value="Genomic_DNA"/>
</dbReference>
<evidence type="ECO:0008006" key="4">
    <source>
        <dbReference type="Google" id="ProtNLM"/>
    </source>
</evidence>
<feature type="chain" id="PRO_5043411858" description="PEP-CTERM protein-sorting domain-containing protein" evidence="2">
    <location>
        <begin position="22"/>
        <end position="252"/>
    </location>
</feature>
<accession>A0AAT9FL34</accession>
<feature type="signal peptide" evidence="2">
    <location>
        <begin position="1"/>
        <end position="21"/>
    </location>
</feature>
<keyword evidence="1" id="KW-1133">Transmembrane helix</keyword>
<organism evidence="3">
    <name type="scientific">Oceaniferula spumae</name>
    <dbReference type="NCBI Taxonomy" id="2979115"/>
    <lineage>
        <taxon>Bacteria</taxon>
        <taxon>Pseudomonadati</taxon>
        <taxon>Verrucomicrobiota</taxon>
        <taxon>Verrucomicrobiia</taxon>
        <taxon>Verrucomicrobiales</taxon>
        <taxon>Verrucomicrobiaceae</taxon>
        <taxon>Oceaniferula</taxon>
    </lineage>
</organism>
<gene>
    <name evidence="3" type="ORF">NT6N_17150</name>
</gene>
<dbReference type="KEGG" id="osu:NT6N_17150"/>
<feature type="transmembrane region" description="Helical" evidence="1">
    <location>
        <begin position="222"/>
        <end position="248"/>
    </location>
</feature>
<name>A0AAT9FL34_9BACT</name>
<reference evidence="3" key="1">
    <citation type="submission" date="2024-07" db="EMBL/GenBank/DDBJ databases">
        <title>Complete genome sequence of Verrucomicrobiaceae bacterium NT6N.</title>
        <authorList>
            <person name="Huang C."/>
            <person name="Takami H."/>
            <person name="Hamasaki K."/>
        </authorList>
    </citation>
    <scope>NUCLEOTIDE SEQUENCE</scope>
    <source>
        <strain evidence="3">NT6N</strain>
    </source>
</reference>
<keyword evidence="1" id="KW-0472">Membrane</keyword>
<proteinExistence type="predicted"/>
<keyword evidence="2" id="KW-0732">Signal</keyword>
<evidence type="ECO:0000256" key="2">
    <source>
        <dbReference type="SAM" id="SignalP"/>
    </source>
</evidence>
<protein>
    <recommendedName>
        <fullName evidence="4">PEP-CTERM protein-sorting domain-containing protein</fullName>
    </recommendedName>
</protein>
<evidence type="ECO:0000313" key="3">
    <source>
        <dbReference type="EMBL" id="BDS06675.1"/>
    </source>
</evidence>
<sequence length="252" mass="25615">MHKFTRIFLGSLVATISSASAAVYSPIAIEAGYFDRDVIHGSGTAIGAAGATSNFGFTNAVLYENGIAAQGGGTLSGGLASDGALSVLDGADTYNFQFAPDGAANVRVHHGGARIGTMTLSTAGQYTSLSLLGHSNAAASVLNYTVNYDSGAADTGSFSFGLYTATSGPGLVATPFRSNSGNTWNGTATTTGVGLYHRDIAVDSSRNVTSVTLEWLGNNSGVYALSGVMVPEPSVALLGIFGGLALILRRQR</sequence>
<evidence type="ECO:0000256" key="1">
    <source>
        <dbReference type="SAM" id="Phobius"/>
    </source>
</evidence>
<dbReference type="AlphaFoldDB" id="A0AAT9FL34"/>